<evidence type="ECO:0000313" key="4">
    <source>
        <dbReference type="EMBL" id="KAL1405689.1"/>
    </source>
</evidence>
<gene>
    <name evidence="4" type="ORF">Q8F55_007355</name>
</gene>
<dbReference type="Gene3D" id="3.40.50.720">
    <property type="entry name" value="NAD(P)-binding Rossmann-like Domain"/>
    <property type="match status" value="1"/>
</dbReference>
<feature type="domain" description="NAD-dependent epimerase/dehydratase" evidence="3">
    <location>
        <begin position="10"/>
        <end position="263"/>
    </location>
</feature>
<protein>
    <recommendedName>
        <fullName evidence="3">NAD-dependent epimerase/dehydratase domain-containing protein</fullName>
    </recommendedName>
</protein>
<name>A0ABR3PTB2_9TREE</name>
<dbReference type="InterPro" id="IPR050425">
    <property type="entry name" value="NAD(P)_dehydrat-like"/>
</dbReference>
<dbReference type="GeneID" id="95988398"/>
<evidence type="ECO:0000256" key="1">
    <source>
        <dbReference type="ARBA" id="ARBA00023002"/>
    </source>
</evidence>
<evidence type="ECO:0000313" key="5">
    <source>
        <dbReference type="Proteomes" id="UP001565368"/>
    </source>
</evidence>
<evidence type="ECO:0000259" key="3">
    <source>
        <dbReference type="Pfam" id="PF01370"/>
    </source>
</evidence>
<dbReference type="PANTHER" id="PTHR10366:SF564">
    <property type="entry name" value="STEROL-4-ALPHA-CARBOXYLATE 3-DEHYDROGENASE, DECARBOXYLATING"/>
    <property type="match status" value="1"/>
</dbReference>
<proteinExistence type="inferred from homology"/>
<comment type="caution">
    <text evidence="4">The sequence shown here is derived from an EMBL/GenBank/DDBJ whole genome shotgun (WGS) entry which is preliminary data.</text>
</comment>
<dbReference type="InterPro" id="IPR036291">
    <property type="entry name" value="NAD(P)-bd_dom_sf"/>
</dbReference>
<dbReference type="Pfam" id="PF01370">
    <property type="entry name" value="Epimerase"/>
    <property type="match status" value="1"/>
</dbReference>
<dbReference type="RefSeq" id="XP_069205633.1">
    <property type="nucleotide sequence ID" value="XM_069355792.1"/>
</dbReference>
<keyword evidence="1" id="KW-0560">Oxidoreductase</keyword>
<keyword evidence="5" id="KW-1185">Reference proteome</keyword>
<evidence type="ECO:0000256" key="2">
    <source>
        <dbReference type="ARBA" id="ARBA00023445"/>
    </source>
</evidence>
<accession>A0ABR3PTB2</accession>
<dbReference type="Proteomes" id="UP001565368">
    <property type="component" value="Unassembled WGS sequence"/>
</dbReference>
<sequence>MPTVAQGSLALVTGASGHLGTHLVQTLLESGFRVRATVRSEAKGQYLQSLFPNKPLELAIVPDMSKDGAYDAAVVGVDGVVHNASPVTVDHAGDPQDIIGPAVKGVTGLLASLNSHNPTVKRVVQISSIAAVGIPFSGPVTVTEESWNDADVETCEKEGAAAPSYVKYQASKVAAERAFWAYFKDGKSAFDGATILPALIMGPFQQYTTGGGDLGGSAGMIKAVLSTGLPPTNNAESVYNLVDPRDIARGAILALTKQQAGGNRYILSAGPQWVNDYAKVAAEYFADKFPQAKPNNDPAFGQDLESKAVVLDGSKITRELGLKYTPKLVTIKDTVAALV</sequence>
<comment type="similarity">
    <text evidence="2">Belongs to the NAD(P)-dependent epimerase/dehydratase family. Dihydroflavonol-4-reductase subfamily.</text>
</comment>
<dbReference type="SUPFAM" id="SSF51735">
    <property type="entry name" value="NAD(P)-binding Rossmann-fold domains"/>
    <property type="match status" value="1"/>
</dbReference>
<dbReference type="EMBL" id="JBBXJM010000006">
    <property type="protein sequence ID" value="KAL1405689.1"/>
    <property type="molecule type" value="Genomic_DNA"/>
</dbReference>
<dbReference type="PANTHER" id="PTHR10366">
    <property type="entry name" value="NAD DEPENDENT EPIMERASE/DEHYDRATASE"/>
    <property type="match status" value="1"/>
</dbReference>
<organism evidence="4 5">
    <name type="scientific">Vanrija albida</name>
    <dbReference type="NCBI Taxonomy" id="181172"/>
    <lineage>
        <taxon>Eukaryota</taxon>
        <taxon>Fungi</taxon>
        <taxon>Dikarya</taxon>
        <taxon>Basidiomycota</taxon>
        <taxon>Agaricomycotina</taxon>
        <taxon>Tremellomycetes</taxon>
        <taxon>Trichosporonales</taxon>
        <taxon>Trichosporonaceae</taxon>
        <taxon>Vanrija</taxon>
    </lineage>
</organism>
<reference evidence="4 5" key="1">
    <citation type="submission" date="2023-08" db="EMBL/GenBank/DDBJ databases">
        <title>Annotated Genome Sequence of Vanrija albida AlHP1.</title>
        <authorList>
            <person name="Herzog R."/>
        </authorList>
    </citation>
    <scope>NUCLEOTIDE SEQUENCE [LARGE SCALE GENOMIC DNA]</scope>
    <source>
        <strain evidence="4 5">AlHP1</strain>
    </source>
</reference>
<dbReference type="InterPro" id="IPR001509">
    <property type="entry name" value="Epimerase_deHydtase"/>
</dbReference>